<gene>
    <name evidence="2" type="ORF">HNQ61_005512</name>
</gene>
<name>A0A841H7C9_9BACT</name>
<organism evidence="2 3">
    <name type="scientific">Longimicrobium terrae</name>
    <dbReference type="NCBI Taxonomy" id="1639882"/>
    <lineage>
        <taxon>Bacteria</taxon>
        <taxon>Pseudomonadati</taxon>
        <taxon>Gemmatimonadota</taxon>
        <taxon>Longimicrobiia</taxon>
        <taxon>Longimicrobiales</taxon>
        <taxon>Longimicrobiaceae</taxon>
        <taxon>Longimicrobium</taxon>
    </lineage>
</organism>
<evidence type="ECO:0000313" key="2">
    <source>
        <dbReference type="EMBL" id="MBB6073834.1"/>
    </source>
</evidence>
<evidence type="ECO:0000313" key="3">
    <source>
        <dbReference type="Proteomes" id="UP000582837"/>
    </source>
</evidence>
<comment type="caution">
    <text evidence="2">The sequence shown here is derived from an EMBL/GenBank/DDBJ whole genome shotgun (WGS) entry which is preliminary data.</text>
</comment>
<feature type="region of interest" description="Disordered" evidence="1">
    <location>
        <begin position="18"/>
        <end position="37"/>
    </location>
</feature>
<dbReference type="Proteomes" id="UP000582837">
    <property type="component" value="Unassembled WGS sequence"/>
</dbReference>
<dbReference type="AlphaFoldDB" id="A0A841H7C9"/>
<sequence>MPNQRKLRLDFQDLQVESFDPATQPPSRRGTVLGQGGTNTATGGGLAGCDCGTWANTCYGSCPDTCYNTCPGAGGCPAAEETQGATCAETCYWVGTRPFYDGIC</sequence>
<dbReference type="EMBL" id="JACHIA010000031">
    <property type="protein sequence ID" value="MBB6073834.1"/>
    <property type="molecule type" value="Genomic_DNA"/>
</dbReference>
<proteinExistence type="predicted"/>
<dbReference type="RefSeq" id="WP_170038976.1">
    <property type="nucleotide sequence ID" value="NZ_JABDTL010000002.1"/>
</dbReference>
<keyword evidence="3" id="KW-1185">Reference proteome</keyword>
<evidence type="ECO:0000256" key="1">
    <source>
        <dbReference type="SAM" id="MobiDB-lite"/>
    </source>
</evidence>
<protein>
    <submittedName>
        <fullName evidence="2">Uncharacterized protein</fullName>
    </submittedName>
</protein>
<accession>A0A841H7C9</accession>
<reference evidence="2 3" key="1">
    <citation type="submission" date="2020-08" db="EMBL/GenBank/DDBJ databases">
        <title>Genomic Encyclopedia of Type Strains, Phase IV (KMG-IV): sequencing the most valuable type-strain genomes for metagenomic binning, comparative biology and taxonomic classification.</title>
        <authorList>
            <person name="Goeker M."/>
        </authorList>
    </citation>
    <scope>NUCLEOTIDE SEQUENCE [LARGE SCALE GENOMIC DNA]</scope>
    <source>
        <strain evidence="2 3">DSM 29007</strain>
    </source>
</reference>